<dbReference type="GeneID" id="8293846"/>
<dbReference type="HOGENOM" id="CLU_909338_0_0_1"/>
<accession>C5DMW6</accession>
<dbReference type="EMBL" id="CU928171">
    <property type="protein sequence ID" value="CAR25127.1"/>
    <property type="molecule type" value="Genomic_DNA"/>
</dbReference>
<dbReference type="InterPro" id="IPR027521">
    <property type="entry name" value="Usb1"/>
</dbReference>
<dbReference type="AlphaFoldDB" id="C5DMW6"/>
<evidence type="ECO:0000313" key="1">
    <source>
        <dbReference type="EMBL" id="CAR25127.1"/>
    </source>
</evidence>
<evidence type="ECO:0000313" key="2">
    <source>
        <dbReference type="Proteomes" id="UP000002036"/>
    </source>
</evidence>
<dbReference type="STRING" id="559295.C5DMW6"/>
<dbReference type="GO" id="GO:0034477">
    <property type="term" value="P:U6 snRNA 3'-end processing"/>
    <property type="evidence" value="ECO:0007669"/>
    <property type="project" value="InterPro"/>
</dbReference>
<protein>
    <submittedName>
        <fullName evidence="1">KLTH0G12232p</fullName>
    </submittedName>
</protein>
<dbReference type="Proteomes" id="UP000002036">
    <property type="component" value="Chromosome G"/>
</dbReference>
<dbReference type="RefSeq" id="XP_002555564.1">
    <property type="nucleotide sequence ID" value="XM_002555518.1"/>
</dbReference>
<dbReference type="eggNOG" id="ENOG502S533">
    <property type="taxonomic scope" value="Eukaryota"/>
</dbReference>
<proteinExistence type="predicted"/>
<dbReference type="OrthoDB" id="49151at2759"/>
<reference evidence="1 2" key="1">
    <citation type="journal article" date="2009" name="Genome Res.">
        <title>Comparative genomics of protoploid Saccharomycetaceae.</title>
        <authorList>
            <consortium name="The Genolevures Consortium"/>
            <person name="Souciet J.-L."/>
            <person name="Dujon B."/>
            <person name="Gaillardin C."/>
            <person name="Johnston M."/>
            <person name="Baret P.V."/>
            <person name="Cliften P."/>
            <person name="Sherman D.J."/>
            <person name="Weissenbach J."/>
            <person name="Westhof E."/>
            <person name="Wincker P."/>
            <person name="Jubin C."/>
            <person name="Poulain J."/>
            <person name="Barbe V."/>
            <person name="Segurens B."/>
            <person name="Artiguenave F."/>
            <person name="Anthouard V."/>
            <person name="Vacherie B."/>
            <person name="Val M.-E."/>
            <person name="Fulton R.S."/>
            <person name="Minx P."/>
            <person name="Wilson R."/>
            <person name="Durrens P."/>
            <person name="Jean G."/>
            <person name="Marck C."/>
            <person name="Martin T."/>
            <person name="Nikolski M."/>
            <person name="Rolland T."/>
            <person name="Seret M.-L."/>
            <person name="Casaregola S."/>
            <person name="Despons L."/>
            <person name="Fairhead C."/>
            <person name="Fischer G."/>
            <person name="Lafontaine I."/>
            <person name="Leh V."/>
            <person name="Lemaire M."/>
            <person name="de Montigny J."/>
            <person name="Neuveglise C."/>
            <person name="Thierry A."/>
            <person name="Blanc-Lenfle I."/>
            <person name="Bleykasten C."/>
            <person name="Diffels J."/>
            <person name="Fritsch E."/>
            <person name="Frangeul L."/>
            <person name="Goeffon A."/>
            <person name="Jauniaux N."/>
            <person name="Kachouri-Lafond R."/>
            <person name="Payen C."/>
            <person name="Potier S."/>
            <person name="Pribylova L."/>
            <person name="Ozanne C."/>
            <person name="Richard G.-F."/>
            <person name="Sacerdot C."/>
            <person name="Straub M.-L."/>
            <person name="Talla E."/>
        </authorList>
    </citation>
    <scope>NUCLEOTIDE SEQUENCE [LARGE SCALE GENOMIC DNA]</scope>
    <source>
        <strain evidence="2">ATCC 56472 / CBS 6340 / NRRL Y-8284</strain>
    </source>
</reference>
<sequence>MNQVKDLYSSEEEDDEQLDEGLSAGLPSEILDKYCISPNVGKYEYARESDMRGVNFAVGRWSSFVFIETRPSRRQQALLDAVLQGANKRLGHVSSMLAPSFNPLHVSELGSPLPLHVSLTANFDFGSVRELDNFAKMLQVEMLQNFPAGPLEVTFSPRLRVYDNIEHSSLFLALDVAAEVKSRSISRLCTLISESLDFCRSHEPTERDAERSSAWSFENAHLSIARCDNSIITRKYAHQCHLSPTAATAALRSYRQELANLNRLLESMPLESEVLDELKFQCSGIKLTKERANIWVPFASLG</sequence>
<dbReference type="OMA" id="HEPTERD"/>
<dbReference type="FunCoup" id="C5DMW6">
    <property type="interactions" value="46"/>
</dbReference>
<organism evidence="1 2">
    <name type="scientific">Lachancea thermotolerans (strain ATCC 56472 / CBS 6340 / NRRL Y-8284)</name>
    <name type="common">Yeast</name>
    <name type="synonym">Kluyveromyces thermotolerans</name>
    <dbReference type="NCBI Taxonomy" id="559295"/>
    <lineage>
        <taxon>Eukaryota</taxon>
        <taxon>Fungi</taxon>
        <taxon>Dikarya</taxon>
        <taxon>Ascomycota</taxon>
        <taxon>Saccharomycotina</taxon>
        <taxon>Saccharomycetes</taxon>
        <taxon>Saccharomycetales</taxon>
        <taxon>Saccharomycetaceae</taxon>
        <taxon>Lachancea</taxon>
    </lineage>
</organism>
<gene>
    <name evidence="1" type="ordered locus">KLTH0G12232g</name>
</gene>
<dbReference type="Gene3D" id="3.90.1140.10">
    <property type="entry name" value="Cyclic phosphodiesterase"/>
    <property type="match status" value="1"/>
</dbReference>
<dbReference type="InParanoid" id="C5DMW6"/>
<dbReference type="Pfam" id="PF09749">
    <property type="entry name" value="HVSL"/>
    <property type="match status" value="1"/>
</dbReference>
<keyword evidence="2" id="KW-1185">Reference proteome</keyword>
<name>C5DMW6_LACTC</name>
<dbReference type="KEGG" id="lth:KLTH0G12232g"/>
<dbReference type="GO" id="GO:0004518">
    <property type="term" value="F:nuclease activity"/>
    <property type="evidence" value="ECO:0007669"/>
    <property type="project" value="InterPro"/>
</dbReference>